<keyword evidence="1" id="KW-0614">Plasmid</keyword>
<reference evidence="3 5" key="3">
    <citation type="submission" date="2019-09" db="EMBL/GenBank/DDBJ databases">
        <title>Draft genome sequencing and comparative genomics of hatchery-associated Vibrios.</title>
        <authorList>
            <person name="Kehlet-Delgado H."/>
            <person name="Mueller R.S."/>
        </authorList>
    </citation>
    <scope>NUCLEOTIDE SEQUENCE [LARGE SCALE GENOMIC DNA]</scope>
    <source>
        <strain evidence="3 5">09-121-3</strain>
    </source>
</reference>
<evidence type="ECO:0000313" key="2">
    <source>
        <dbReference type="EMBL" id="KJY66412.1"/>
    </source>
</evidence>
<reference evidence="1 4" key="1">
    <citation type="submission" date="2014-10" db="EMBL/GenBank/DDBJ databases">
        <title>The Complete Genome Sequence for the Shellfish Pathogen Vibrio coralliilyticus RE98 Isolated from a Shellfish Hatchery.</title>
        <authorList>
            <person name="Richards G.P."/>
            <person name="Bono J.L."/>
            <person name="Watson M.A."/>
            <person name="Needleman D.S."/>
        </authorList>
    </citation>
    <scope>NUCLEOTIDE SEQUENCE [LARGE SCALE GENOMIC DNA]</scope>
    <source>
        <strain evidence="1 4">RE98</strain>
        <plasmid evidence="1 4">p319</plasmid>
    </source>
</reference>
<name>A0A0A0T2I0_9VIBR</name>
<dbReference type="EMBL" id="CP009620">
    <property type="protein sequence ID" value="AIW22950.1"/>
    <property type="molecule type" value="Genomic_DNA"/>
</dbReference>
<dbReference type="KEGG" id="vcy:IX92_28410"/>
<dbReference type="EMBL" id="VTXP01000008">
    <property type="protein sequence ID" value="NOJ24212.1"/>
    <property type="molecule type" value="Genomic_DNA"/>
</dbReference>
<gene>
    <name evidence="3" type="ORF">F0238_15870</name>
    <name evidence="1" type="ORF">IX92_28410</name>
    <name evidence="2" type="ORF">TW71_24755</name>
</gene>
<evidence type="ECO:0000313" key="1">
    <source>
        <dbReference type="EMBL" id="AIW22950.1"/>
    </source>
</evidence>
<organism evidence="2">
    <name type="scientific">Vibrio coralliilyticus</name>
    <dbReference type="NCBI Taxonomy" id="190893"/>
    <lineage>
        <taxon>Bacteria</taxon>
        <taxon>Pseudomonadati</taxon>
        <taxon>Pseudomonadota</taxon>
        <taxon>Gammaproteobacteria</taxon>
        <taxon>Vibrionales</taxon>
        <taxon>Vibrionaceae</taxon>
        <taxon>Vibrio</taxon>
    </lineage>
</organism>
<evidence type="ECO:0000313" key="4">
    <source>
        <dbReference type="Proteomes" id="UP000030081"/>
    </source>
</evidence>
<reference evidence="2" key="2">
    <citation type="journal article" date="2015" name="BMC Genomics">
        <title>Genome mining reveals unlocked bioactive potential of marine Gram-negative bacteria.</title>
        <authorList>
            <person name="Machado H."/>
            <person name="Sonnenschein E.C."/>
            <person name="Melchiorsen J."/>
            <person name="Gram L."/>
        </authorList>
    </citation>
    <scope>NUCLEOTIDE SEQUENCE</scope>
    <source>
        <strain evidence="2">S2052</strain>
    </source>
</reference>
<dbReference type="AlphaFoldDB" id="A0A0A0T2I0"/>
<dbReference type="Proteomes" id="UP000030081">
    <property type="component" value="Plasmid p319"/>
</dbReference>
<dbReference type="RefSeq" id="WP_006958757.1">
    <property type="nucleotide sequence ID" value="NZ_CM004384.1"/>
</dbReference>
<proteinExistence type="predicted"/>
<dbReference type="Proteomes" id="UP000576645">
    <property type="component" value="Unassembled WGS sequence"/>
</dbReference>
<dbReference type="OrthoDB" id="5878117at2"/>
<sequence>MNERIHEVIRCAKLLELNTTDDNVITCMAAAVMCKAHENNLGTLLASIFINQSWGLIQALRTTQEYQALHIQISDALLDSLTQA</sequence>
<evidence type="ECO:0000313" key="5">
    <source>
        <dbReference type="Proteomes" id="UP000576645"/>
    </source>
</evidence>
<keyword evidence="4" id="KW-1185">Reference proteome</keyword>
<evidence type="ECO:0000313" key="3">
    <source>
        <dbReference type="EMBL" id="NOJ24212.1"/>
    </source>
</evidence>
<geneLocation type="plasmid" evidence="1 4">
    <name>p319</name>
</geneLocation>
<accession>A0A0A0T2I0</accession>
<protein>
    <submittedName>
        <fullName evidence="2">Uncharacterized protein</fullName>
    </submittedName>
</protein>
<dbReference type="EMBL" id="JXXR01000040">
    <property type="protein sequence ID" value="KJY66412.1"/>
    <property type="molecule type" value="Genomic_DNA"/>
</dbReference>